<keyword evidence="2 5" id="KW-0812">Transmembrane</keyword>
<comment type="subcellular location">
    <subcellularLocation>
        <location evidence="1">Membrane</location>
        <topology evidence="1">Multi-pass membrane protein</topology>
    </subcellularLocation>
</comment>
<accession>A0A511KCB8</accession>
<feature type="transmembrane region" description="Helical" evidence="5">
    <location>
        <begin position="219"/>
        <end position="237"/>
    </location>
</feature>
<dbReference type="NCBIfam" id="TIGR00803">
    <property type="entry name" value="nst"/>
    <property type="match status" value="1"/>
</dbReference>
<dbReference type="EMBL" id="BJWK01000004">
    <property type="protein sequence ID" value="GEM08023.1"/>
    <property type="molecule type" value="Genomic_DNA"/>
</dbReference>
<keyword evidence="4 5" id="KW-0472">Membrane</keyword>
<dbReference type="SUPFAM" id="SSF103481">
    <property type="entry name" value="Multidrug resistance efflux transporter EmrE"/>
    <property type="match status" value="1"/>
</dbReference>
<dbReference type="Proteomes" id="UP000321518">
    <property type="component" value="Unassembled WGS sequence"/>
</dbReference>
<dbReference type="Gene3D" id="1.10.3730.20">
    <property type="match status" value="1"/>
</dbReference>
<name>A0A511KCB8_RHOTO</name>
<dbReference type="PANTHER" id="PTHR10231">
    <property type="entry name" value="NUCLEOTIDE-SUGAR TRANSMEMBRANE TRANSPORTER"/>
    <property type="match status" value="1"/>
</dbReference>
<dbReference type="InterPro" id="IPR007271">
    <property type="entry name" value="Nuc_sug_transpt"/>
</dbReference>
<evidence type="ECO:0000313" key="6">
    <source>
        <dbReference type="EMBL" id="GEM08023.1"/>
    </source>
</evidence>
<evidence type="ECO:0000313" key="7">
    <source>
        <dbReference type="Proteomes" id="UP000321518"/>
    </source>
</evidence>
<feature type="transmembrane region" description="Helical" evidence="5">
    <location>
        <begin position="317"/>
        <end position="339"/>
    </location>
</feature>
<protein>
    <submittedName>
        <fullName evidence="6">UDP-galactose transporter</fullName>
    </submittedName>
</protein>
<dbReference type="Pfam" id="PF04142">
    <property type="entry name" value="Nuc_sug_transp"/>
    <property type="match status" value="2"/>
</dbReference>
<dbReference type="OrthoDB" id="408493at2759"/>
<dbReference type="AlphaFoldDB" id="A0A511KCB8"/>
<dbReference type="PIRSF" id="PIRSF005799">
    <property type="entry name" value="UDP-gal_transpt"/>
    <property type="match status" value="1"/>
</dbReference>
<evidence type="ECO:0000256" key="4">
    <source>
        <dbReference type="ARBA" id="ARBA00023136"/>
    </source>
</evidence>
<reference evidence="6 7" key="1">
    <citation type="submission" date="2019-07" db="EMBL/GenBank/DDBJ databases">
        <title>Rhodotorula toruloides NBRC10032 genome sequencing.</title>
        <authorList>
            <person name="Shida Y."/>
            <person name="Takaku H."/>
            <person name="Ogasawara W."/>
            <person name="Mori K."/>
        </authorList>
    </citation>
    <scope>NUCLEOTIDE SEQUENCE [LARGE SCALE GENOMIC DNA]</scope>
    <source>
        <strain evidence="6 7">NBRC10032</strain>
    </source>
</reference>
<evidence type="ECO:0000256" key="2">
    <source>
        <dbReference type="ARBA" id="ARBA00022692"/>
    </source>
</evidence>
<feature type="transmembrane region" description="Helical" evidence="5">
    <location>
        <begin position="158"/>
        <end position="175"/>
    </location>
</feature>
<keyword evidence="3 5" id="KW-1133">Transmembrane helix</keyword>
<dbReference type="GO" id="GO:0015165">
    <property type="term" value="F:pyrimidine nucleotide-sugar transmembrane transporter activity"/>
    <property type="evidence" value="ECO:0007669"/>
    <property type="project" value="InterPro"/>
</dbReference>
<feature type="transmembrane region" description="Helical" evidence="5">
    <location>
        <begin position="125"/>
        <end position="146"/>
    </location>
</feature>
<dbReference type="InterPro" id="IPR037185">
    <property type="entry name" value="EmrE-like"/>
</dbReference>
<comment type="caution">
    <text evidence="6">The sequence shown here is derived from an EMBL/GenBank/DDBJ whole genome shotgun (WGS) entry which is preliminary data.</text>
</comment>
<evidence type="ECO:0000256" key="1">
    <source>
        <dbReference type="ARBA" id="ARBA00004141"/>
    </source>
</evidence>
<organism evidence="6 7">
    <name type="scientific">Rhodotorula toruloides</name>
    <name type="common">Yeast</name>
    <name type="synonym">Rhodosporidium toruloides</name>
    <dbReference type="NCBI Taxonomy" id="5286"/>
    <lineage>
        <taxon>Eukaryota</taxon>
        <taxon>Fungi</taxon>
        <taxon>Dikarya</taxon>
        <taxon>Basidiomycota</taxon>
        <taxon>Pucciniomycotina</taxon>
        <taxon>Microbotryomycetes</taxon>
        <taxon>Sporidiobolales</taxon>
        <taxon>Sporidiobolaceae</taxon>
        <taxon>Rhodotorula</taxon>
    </lineage>
</organism>
<dbReference type="GO" id="GO:0000139">
    <property type="term" value="C:Golgi membrane"/>
    <property type="evidence" value="ECO:0007669"/>
    <property type="project" value="InterPro"/>
</dbReference>
<gene>
    <name evidence="6" type="ORF">Rt10032_c04g2040</name>
</gene>
<proteinExistence type="predicted"/>
<evidence type="ECO:0000256" key="5">
    <source>
        <dbReference type="SAM" id="Phobius"/>
    </source>
</evidence>
<evidence type="ECO:0000256" key="3">
    <source>
        <dbReference type="ARBA" id="ARBA00022989"/>
    </source>
</evidence>
<sequence length="396" mass="42101">MALRQRKKGSPSPVTTTDAVRLKQDSPGTAYSPLIPRRTLALVLLCVQNASVSILTRQSRTTSSQSLYNPSVAVFTAELIKAALSISMLAIERMNVAKAKEGRGGYLRHAGAAIQDLARNQRIEVVKLAVPAMLYALQNTLLYVALSNLDAATYQTTYQLKLLTTAVFSILFFRRSLSVQKWVSLILLTTGVAIVQLESSEPKPTPTHPAALAQDPTKGFAAILAACLSSGLAGAWFEWVLKSPSLPAPAPSATPGSPKSPSLQLRKNSPSLWARNLQLSVPSLLFSFSGVLLSSPIRYAFEKRGVEGAVWALGGLWTGFTPLVWCVVLNQALGGLLVAMVVREADSVAKGFATSLAIVLSTLASAVLFGVVPGTMLIVGGLLVISSTVLFSLDKD</sequence>